<dbReference type="GO" id="GO:0048513">
    <property type="term" value="P:animal organ development"/>
    <property type="evidence" value="ECO:0007669"/>
    <property type="project" value="UniProtKB-ARBA"/>
</dbReference>
<keyword evidence="2 3" id="KW-1015">Disulfide bond</keyword>
<feature type="transmembrane region" description="Helical" evidence="4">
    <location>
        <begin position="313"/>
        <end position="331"/>
    </location>
</feature>
<dbReference type="GO" id="GO:0005509">
    <property type="term" value="F:calcium ion binding"/>
    <property type="evidence" value="ECO:0007669"/>
    <property type="project" value="InterPro"/>
</dbReference>
<dbReference type="GO" id="GO:0048731">
    <property type="term" value="P:system development"/>
    <property type="evidence" value="ECO:0007669"/>
    <property type="project" value="UniProtKB-ARBA"/>
</dbReference>
<dbReference type="PROSITE" id="PS01187">
    <property type="entry name" value="EGF_CA"/>
    <property type="match status" value="1"/>
</dbReference>
<comment type="caution">
    <text evidence="3">Lacks conserved residue(s) required for the propagation of feature annotation.</text>
</comment>
<evidence type="ECO:0000256" key="3">
    <source>
        <dbReference type="PROSITE-ProRule" id="PRU00076"/>
    </source>
</evidence>
<feature type="chain" id="PRO_5042971283" description="EGF-like domain-containing protein" evidence="5">
    <location>
        <begin position="24"/>
        <end position="375"/>
    </location>
</feature>
<dbReference type="InterPro" id="IPR002049">
    <property type="entry name" value="LE_dom"/>
</dbReference>
<dbReference type="PROSITE" id="PS00022">
    <property type="entry name" value="EGF_1"/>
    <property type="match status" value="1"/>
</dbReference>
<gene>
    <name evidence="7" type="ORF">RN001_015860</name>
</gene>
<dbReference type="InterPro" id="IPR009030">
    <property type="entry name" value="Growth_fac_rcpt_cys_sf"/>
</dbReference>
<dbReference type="InterPro" id="IPR000742">
    <property type="entry name" value="EGF"/>
</dbReference>
<dbReference type="EMBL" id="JARPUR010000008">
    <property type="protein sequence ID" value="KAK4871736.1"/>
    <property type="molecule type" value="Genomic_DNA"/>
</dbReference>
<dbReference type="PROSITE" id="PS01248">
    <property type="entry name" value="EGF_LAM_1"/>
    <property type="match status" value="1"/>
</dbReference>
<dbReference type="SUPFAM" id="SSF57184">
    <property type="entry name" value="Growth factor receptor domain"/>
    <property type="match status" value="1"/>
</dbReference>
<keyword evidence="8" id="KW-1185">Reference proteome</keyword>
<dbReference type="InterPro" id="IPR006212">
    <property type="entry name" value="Furin_repeat"/>
</dbReference>
<feature type="domain" description="EGF-like" evidence="6">
    <location>
        <begin position="146"/>
        <end position="188"/>
    </location>
</feature>
<feature type="signal peptide" evidence="5">
    <location>
        <begin position="1"/>
        <end position="23"/>
    </location>
</feature>
<keyword evidence="1 3" id="KW-0245">EGF-like domain</keyword>
<protein>
    <recommendedName>
        <fullName evidence="6">EGF-like domain-containing protein</fullName>
    </recommendedName>
</protein>
<evidence type="ECO:0000313" key="7">
    <source>
        <dbReference type="EMBL" id="KAK4871736.1"/>
    </source>
</evidence>
<comment type="caution">
    <text evidence="7">The sequence shown here is derived from an EMBL/GenBank/DDBJ whole genome shotgun (WGS) entry which is preliminary data.</text>
</comment>
<dbReference type="SMART" id="SM00181">
    <property type="entry name" value="EGF"/>
    <property type="match status" value="2"/>
</dbReference>
<accession>A0AAN7NYK9</accession>
<organism evidence="7 8">
    <name type="scientific">Aquatica leii</name>
    <dbReference type="NCBI Taxonomy" id="1421715"/>
    <lineage>
        <taxon>Eukaryota</taxon>
        <taxon>Metazoa</taxon>
        <taxon>Ecdysozoa</taxon>
        <taxon>Arthropoda</taxon>
        <taxon>Hexapoda</taxon>
        <taxon>Insecta</taxon>
        <taxon>Pterygota</taxon>
        <taxon>Neoptera</taxon>
        <taxon>Endopterygota</taxon>
        <taxon>Coleoptera</taxon>
        <taxon>Polyphaga</taxon>
        <taxon>Elateriformia</taxon>
        <taxon>Elateroidea</taxon>
        <taxon>Lampyridae</taxon>
        <taxon>Luciolinae</taxon>
        <taxon>Aquatica</taxon>
    </lineage>
</organism>
<feature type="transmembrane region" description="Helical" evidence="4">
    <location>
        <begin position="338"/>
        <end position="356"/>
    </location>
</feature>
<keyword evidence="4" id="KW-0812">Transmembrane</keyword>
<dbReference type="AlphaFoldDB" id="A0AAN7NYK9"/>
<evidence type="ECO:0000256" key="2">
    <source>
        <dbReference type="ARBA" id="ARBA00023157"/>
    </source>
</evidence>
<dbReference type="PROSITE" id="PS50026">
    <property type="entry name" value="EGF_3"/>
    <property type="match status" value="1"/>
</dbReference>
<dbReference type="InterPro" id="IPR018097">
    <property type="entry name" value="EGF_Ca-bd_CS"/>
</dbReference>
<dbReference type="Proteomes" id="UP001353858">
    <property type="component" value="Unassembled WGS sequence"/>
</dbReference>
<dbReference type="Gene3D" id="2.10.220.10">
    <property type="entry name" value="Hormone Receptor, Insulin-like Growth Factor Receptor 1, Chain A, domain 2"/>
    <property type="match status" value="1"/>
</dbReference>
<dbReference type="SMART" id="SM00261">
    <property type="entry name" value="FU"/>
    <property type="match status" value="2"/>
</dbReference>
<evidence type="ECO:0000259" key="6">
    <source>
        <dbReference type="PROSITE" id="PS50026"/>
    </source>
</evidence>
<feature type="disulfide bond" evidence="3">
    <location>
        <begin position="178"/>
        <end position="187"/>
    </location>
</feature>
<keyword evidence="5" id="KW-0732">Signal</keyword>
<evidence type="ECO:0000256" key="1">
    <source>
        <dbReference type="ARBA" id="ARBA00022536"/>
    </source>
</evidence>
<reference evidence="8" key="1">
    <citation type="submission" date="2023-01" db="EMBL/GenBank/DDBJ databases">
        <title>Key to firefly adult light organ development and bioluminescence: homeobox transcription factors regulate luciferase expression and transportation to peroxisome.</title>
        <authorList>
            <person name="Fu X."/>
        </authorList>
    </citation>
    <scope>NUCLEOTIDE SEQUENCE [LARGE SCALE GENOMIC DNA]</scope>
</reference>
<keyword evidence="4" id="KW-1133">Transmembrane helix</keyword>
<name>A0AAN7NYK9_9COLE</name>
<proteinExistence type="predicted"/>
<evidence type="ECO:0000313" key="8">
    <source>
        <dbReference type="Proteomes" id="UP001353858"/>
    </source>
</evidence>
<evidence type="ECO:0000256" key="5">
    <source>
        <dbReference type="SAM" id="SignalP"/>
    </source>
</evidence>
<dbReference type="CDD" id="cd00064">
    <property type="entry name" value="FU"/>
    <property type="match status" value="1"/>
</dbReference>
<evidence type="ECO:0000256" key="4">
    <source>
        <dbReference type="SAM" id="Phobius"/>
    </source>
</evidence>
<sequence length="375" mass="41852">MTNSNNLIVTLLAFFVLNSNVKCKDAETDILRQTKFPPCKSCRVFTNSFKKGMENTAKGKFEGGDAAWEEEKLGSYSRSEVRLVEIQESVCSNINEGRDQCYLFNEQHDSLIEEWWFNKQNEVDLFKYVCIDQLKLCCPDLHYGPDCLPCPGYPDKVCNNNGRCKGMGTRKGNGKCSCDSGYDGEFCDSCSKTYYESYKDDSKLLCSKCHISCKDVCTKPGPTGCESCASGWIADQEKGCLDLNECVDVKPVCKPSQFCVNTEGSYKCLECDQACASCTGDGPDMCINCANGYTLHNNVCVDSEQEQRKQHVFITRYLTYFGLCVATCIILQRNVMLAAIIGLCVGVYISISEYMLNTPALPNVTDFVKSIRLNN</sequence>
<keyword evidence="4" id="KW-0472">Membrane</keyword>